<keyword evidence="3 7" id="KW-0418">Kinase</keyword>
<dbReference type="EMBL" id="BFAV01000138">
    <property type="protein sequence ID" value="GBF34326.1"/>
    <property type="molecule type" value="Genomic_DNA"/>
</dbReference>
<dbReference type="InterPro" id="IPR039506">
    <property type="entry name" value="SPOB_a"/>
</dbReference>
<evidence type="ECO:0000256" key="2">
    <source>
        <dbReference type="ARBA" id="ARBA00012438"/>
    </source>
</evidence>
<evidence type="ECO:0000313" key="7">
    <source>
        <dbReference type="EMBL" id="GBF34326.1"/>
    </source>
</evidence>
<dbReference type="PRINTS" id="PR00344">
    <property type="entry name" value="BCTRLSENSOR"/>
</dbReference>
<dbReference type="GO" id="GO:0000160">
    <property type="term" value="P:phosphorelay signal transduction system"/>
    <property type="evidence" value="ECO:0007669"/>
    <property type="project" value="UniProtKB-KW"/>
</dbReference>
<dbReference type="Gene3D" id="1.10.287.130">
    <property type="match status" value="1"/>
</dbReference>
<dbReference type="PANTHER" id="PTHR40448:SF1">
    <property type="entry name" value="TWO-COMPONENT SENSOR HISTIDINE KINASE"/>
    <property type="match status" value="1"/>
</dbReference>
<evidence type="ECO:0000313" key="8">
    <source>
        <dbReference type="Proteomes" id="UP000239549"/>
    </source>
</evidence>
<sequence length="274" mass="30605">MNKFLIVTGLLIAFIILVAIKLLNIFYVIPSIYFNVVSIFCAIYLIFAIFSVRTFQDREMLKELVRKQKEHTDSLNGFIMALRAERHDFINHFTVLGGLLSLEKPELASHYLKEVLNQTKINIKIMALKQPVLIALLNGKIARSNQKGIDFQIEIKSSLENLPINHTDITAIFGNLIDNAIEAAILEKNKKFVSFKTSEDSSTYKITVSNSGPDIPEDIEKSIFAPGFSTKGQGRGFGLSIVLKVVEKYGGVILIASNPTAFNVVIPKKVMNND</sequence>
<feature type="domain" description="Histidine kinase" evidence="6">
    <location>
        <begin position="144"/>
        <end position="270"/>
    </location>
</feature>
<reference evidence="8" key="1">
    <citation type="submission" date="2018-02" db="EMBL/GenBank/DDBJ databases">
        <title>Genome sequence of Desulfocucumis palustris strain NAW-5.</title>
        <authorList>
            <person name="Watanabe M."/>
            <person name="Kojima H."/>
            <person name="Fukui M."/>
        </authorList>
    </citation>
    <scope>NUCLEOTIDE SEQUENCE [LARGE SCALE GENOMIC DNA]</scope>
    <source>
        <strain evidence="8">NAW-5</strain>
    </source>
</reference>
<dbReference type="Proteomes" id="UP000239549">
    <property type="component" value="Unassembled WGS sequence"/>
</dbReference>
<dbReference type="InterPro" id="IPR004358">
    <property type="entry name" value="Sig_transdc_His_kin-like_C"/>
</dbReference>
<dbReference type="Pfam" id="PF02518">
    <property type="entry name" value="HATPase_c"/>
    <property type="match status" value="1"/>
</dbReference>
<dbReference type="InterPro" id="IPR003594">
    <property type="entry name" value="HATPase_dom"/>
</dbReference>
<evidence type="ECO:0000259" key="6">
    <source>
        <dbReference type="PROSITE" id="PS50109"/>
    </source>
</evidence>
<keyword evidence="8" id="KW-1185">Reference proteome</keyword>
<feature type="transmembrane region" description="Helical" evidence="5">
    <location>
        <begin position="5"/>
        <end position="26"/>
    </location>
</feature>
<accession>A0A2L2XJ96</accession>
<keyword evidence="4" id="KW-0902">Two-component regulatory system</keyword>
<comment type="caution">
    <text evidence="7">The sequence shown here is derived from an EMBL/GenBank/DDBJ whole genome shotgun (WGS) entry which is preliminary data.</text>
</comment>
<dbReference type="PROSITE" id="PS50109">
    <property type="entry name" value="HIS_KIN"/>
    <property type="match status" value="1"/>
</dbReference>
<dbReference type="InterPro" id="IPR036890">
    <property type="entry name" value="HATPase_C_sf"/>
</dbReference>
<keyword evidence="5" id="KW-0472">Membrane</keyword>
<dbReference type="OrthoDB" id="1677679at2"/>
<organism evidence="7 8">
    <name type="scientific">Desulfocucumis palustris</name>
    <dbReference type="NCBI Taxonomy" id="1898651"/>
    <lineage>
        <taxon>Bacteria</taxon>
        <taxon>Bacillati</taxon>
        <taxon>Bacillota</taxon>
        <taxon>Clostridia</taxon>
        <taxon>Eubacteriales</taxon>
        <taxon>Desulfocucumaceae</taxon>
        <taxon>Desulfocucumis</taxon>
    </lineage>
</organism>
<keyword evidence="3 7" id="KW-0808">Transferase</keyword>
<dbReference type="EC" id="2.7.13.3" evidence="2"/>
<protein>
    <recommendedName>
        <fullName evidence="2">histidine kinase</fullName>
        <ecNumber evidence="2">2.7.13.3</ecNumber>
    </recommendedName>
</protein>
<dbReference type="AlphaFoldDB" id="A0A2L2XJ96"/>
<dbReference type="InterPro" id="IPR005467">
    <property type="entry name" value="His_kinase_dom"/>
</dbReference>
<evidence type="ECO:0000256" key="3">
    <source>
        <dbReference type="ARBA" id="ARBA00022777"/>
    </source>
</evidence>
<dbReference type="SUPFAM" id="SSF55874">
    <property type="entry name" value="ATPase domain of HSP90 chaperone/DNA topoisomerase II/histidine kinase"/>
    <property type="match status" value="1"/>
</dbReference>
<evidence type="ECO:0000256" key="4">
    <source>
        <dbReference type="ARBA" id="ARBA00023012"/>
    </source>
</evidence>
<dbReference type="Pfam" id="PF14689">
    <property type="entry name" value="SPOB_a"/>
    <property type="match status" value="1"/>
</dbReference>
<evidence type="ECO:0000256" key="5">
    <source>
        <dbReference type="SAM" id="Phobius"/>
    </source>
</evidence>
<dbReference type="SMART" id="SM00387">
    <property type="entry name" value="HATPase_c"/>
    <property type="match status" value="1"/>
</dbReference>
<keyword evidence="5" id="KW-1133">Transmembrane helix</keyword>
<feature type="transmembrane region" description="Helical" evidence="5">
    <location>
        <begin position="32"/>
        <end position="52"/>
    </location>
</feature>
<dbReference type="PANTHER" id="PTHR40448">
    <property type="entry name" value="TWO-COMPONENT SENSOR HISTIDINE KINASE"/>
    <property type="match status" value="1"/>
</dbReference>
<proteinExistence type="predicted"/>
<comment type="catalytic activity">
    <reaction evidence="1">
        <text>ATP + protein L-histidine = ADP + protein N-phospho-L-histidine.</text>
        <dbReference type="EC" id="2.7.13.3"/>
    </reaction>
</comment>
<evidence type="ECO:0000256" key="1">
    <source>
        <dbReference type="ARBA" id="ARBA00000085"/>
    </source>
</evidence>
<dbReference type="GO" id="GO:0004673">
    <property type="term" value="F:protein histidine kinase activity"/>
    <property type="evidence" value="ECO:0007669"/>
    <property type="project" value="UniProtKB-EC"/>
</dbReference>
<keyword evidence="5" id="KW-0812">Transmembrane</keyword>
<name>A0A2L2XJ96_9FIRM</name>
<dbReference type="GO" id="GO:0042802">
    <property type="term" value="F:identical protein binding"/>
    <property type="evidence" value="ECO:0007669"/>
    <property type="project" value="TreeGrafter"/>
</dbReference>
<dbReference type="Gene3D" id="3.30.565.10">
    <property type="entry name" value="Histidine kinase-like ATPase, C-terminal domain"/>
    <property type="match status" value="1"/>
</dbReference>
<gene>
    <name evidence="7" type="ORF">DCCM_3438</name>
</gene>